<reference evidence="1" key="2">
    <citation type="journal article" date="2015" name="Data Brief">
        <title>Shoot transcriptome of the giant reed, Arundo donax.</title>
        <authorList>
            <person name="Barrero R.A."/>
            <person name="Guerrero F.D."/>
            <person name="Moolhuijzen P."/>
            <person name="Goolsby J.A."/>
            <person name="Tidwell J."/>
            <person name="Bellgard S.E."/>
            <person name="Bellgard M.I."/>
        </authorList>
    </citation>
    <scope>NUCLEOTIDE SEQUENCE</scope>
    <source>
        <tissue evidence="1">Shoot tissue taken approximately 20 cm above the soil surface</tissue>
    </source>
</reference>
<accession>A0A0A8YXC4</accession>
<evidence type="ECO:0000313" key="1">
    <source>
        <dbReference type="EMBL" id="JAD31804.1"/>
    </source>
</evidence>
<name>A0A0A8YXC4_ARUDO</name>
<reference evidence="1" key="1">
    <citation type="submission" date="2014-09" db="EMBL/GenBank/DDBJ databases">
        <authorList>
            <person name="Magalhaes I.L.F."/>
            <person name="Oliveira U."/>
            <person name="Santos F.R."/>
            <person name="Vidigal T.H.D.A."/>
            <person name="Brescovit A.D."/>
            <person name="Santos A.J."/>
        </authorList>
    </citation>
    <scope>NUCLEOTIDE SEQUENCE</scope>
    <source>
        <tissue evidence="1">Shoot tissue taken approximately 20 cm above the soil surface</tissue>
    </source>
</reference>
<dbReference type="AlphaFoldDB" id="A0A0A8YXC4"/>
<protein>
    <submittedName>
        <fullName evidence="1">Uncharacterized protein</fullName>
    </submittedName>
</protein>
<proteinExistence type="predicted"/>
<dbReference type="EMBL" id="GBRH01266091">
    <property type="protein sequence ID" value="JAD31804.1"/>
    <property type="molecule type" value="Transcribed_RNA"/>
</dbReference>
<organism evidence="1">
    <name type="scientific">Arundo donax</name>
    <name type="common">Giant reed</name>
    <name type="synonym">Donax arundinaceus</name>
    <dbReference type="NCBI Taxonomy" id="35708"/>
    <lineage>
        <taxon>Eukaryota</taxon>
        <taxon>Viridiplantae</taxon>
        <taxon>Streptophyta</taxon>
        <taxon>Embryophyta</taxon>
        <taxon>Tracheophyta</taxon>
        <taxon>Spermatophyta</taxon>
        <taxon>Magnoliopsida</taxon>
        <taxon>Liliopsida</taxon>
        <taxon>Poales</taxon>
        <taxon>Poaceae</taxon>
        <taxon>PACMAD clade</taxon>
        <taxon>Arundinoideae</taxon>
        <taxon>Arundineae</taxon>
        <taxon>Arundo</taxon>
    </lineage>
</organism>
<sequence length="22" mass="2552">MLHPLSNTIQNLMELTALPKTW</sequence>